<evidence type="ECO:0000313" key="2">
    <source>
        <dbReference type="Proteomes" id="UP000239724"/>
    </source>
</evidence>
<sequence>MKTMSQPLVSVTTLQSGAPVAGRVSPAANDARLRAVAKQFEATFMSEMFRLARPPSHAAGPFAQSNAEKSWQIFMDQALGEAATANDRSGLAGEIEKALRTAQGQSSSGGKR</sequence>
<organism evidence="1 2">
    <name type="scientific">Rhodopila globiformis</name>
    <name type="common">Rhodopseudomonas globiformis</name>
    <dbReference type="NCBI Taxonomy" id="1071"/>
    <lineage>
        <taxon>Bacteria</taxon>
        <taxon>Pseudomonadati</taxon>
        <taxon>Pseudomonadota</taxon>
        <taxon>Alphaproteobacteria</taxon>
        <taxon>Acetobacterales</taxon>
        <taxon>Acetobacteraceae</taxon>
        <taxon>Rhodopila</taxon>
    </lineage>
</organism>
<dbReference type="Proteomes" id="UP000239724">
    <property type="component" value="Unassembled WGS sequence"/>
</dbReference>
<dbReference type="EMBL" id="NHRY01000254">
    <property type="protein sequence ID" value="PPQ27762.1"/>
    <property type="molecule type" value="Genomic_DNA"/>
</dbReference>
<protein>
    <recommendedName>
        <fullName evidence="3">Flagellar protein FlgJ N-terminal domain-containing protein</fullName>
    </recommendedName>
</protein>
<dbReference type="AlphaFoldDB" id="A0A2S6MZI2"/>
<gene>
    <name evidence="1" type="ORF">CCS01_26605</name>
</gene>
<reference evidence="1 2" key="1">
    <citation type="journal article" date="2018" name="Arch. Microbiol.">
        <title>New insights into the metabolic potential of the phototrophic purple bacterium Rhodopila globiformis DSM 161(T) from its draft genome sequence and evidence for a vanadium-dependent nitrogenase.</title>
        <authorList>
            <person name="Imhoff J.F."/>
            <person name="Rahn T."/>
            <person name="Kunzel S."/>
            <person name="Neulinger S.C."/>
        </authorList>
    </citation>
    <scope>NUCLEOTIDE SEQUENCE [LARGE SCALE GENOMIC DNA]</scope>
    <source>
        <strain evidence="1 2">DSM 161</strain>
    </source>
</reference>
<name>A0A2S6MZI2_RHOGL</name>
<comment type="caution">
    <text evidence="1">The sequence shown here is derived from an EMBL/GenBank/DDBJ whole genome shotgun (WGS) entry which is preliminary data.</text>
</comment>
<evidence type="ECO:0008006" key="3">
    <source>
        <dbReference type="Google" id="ProtNLM"/>
    </source>
</evidence>
<evidence type="ECO:0000313" key="1">
    <source>
        <dbReference type="EMBL" id="PPQ27762.1"/>
    </source>
</evidence>
<proteinExistence type="predicted"/>
<accession>A0A2S6MZI2</accession>
<keyword evidence="2" id="KW-1185">Reference proteome</keyword>